<dbReference type="HOGENOM" id="CLU_073872_0_0_1"/>
<feature type="domain" description="DUF7330" evidence="1">
    <location>
        <begin position="61"/>
        <end position="246"/>
    </location>
</feature>
<name>A0A0C3BVD1_PILCF</name>
<evidence type="ECO:0000313" key="3">
    <source>
        <dbReference type="Proteomes" id="UP000054166"/>
    </source>
</evidence>
<dbReference type="InParanoid" id="A0A0C3BVD1"/>
<sequence>MIIEKALPPPPPLPLLPVAVQTNRAAEVGPPPSYNIATFRDFPSHPPPSTPDSESDIHSVNHLHIHNRRKDVIGTYCIDPTMPMPHKFKGKSKWKASSKTPNASFRTLNRGTIAINLATKGTTTVNSKAYVRASAHKGDISINIYSLQRGKHIHLDASSRKGHVLILIPRSFCGAIQLNSRKDGCKILPALSSVSRVLKTTDRDTLILVGDPSSVSASPDTADDLSTDFCQLRSRSGKVTVGFSGEDKYVPTETSVWQKVGEFFGRRT</sequence>
<organism evidence="2 3">
    <name type="scientific">Piloderma croceum (strain F 1598)</name>
    <dbReference type="NCBI Taxonomy" id="765440"/>
    <lineage>
        <taxon>Eukaryota</taxon>
        <taxon>Fungi</taxon>
        <taxon>Dikarya</taxon>
        <taxon>Basidiomycota</taxon>
        <taxon>Agaricomycotina</taxon>
        <taxon>Agaricomycetes</taxon>
        <taxon>Agaricomycetidae</taxon>
        <taxon>Atheliales</taxon>
        <taxon>Atheliaceae</taxon>
        <taxon>Piloderma</taxon>
    </lineage>
</organism>
<protein>
    <recommendedName>
        <fullName evidence="1">DUF7330 domain-containing protein</fullName>
    </recommendedName>
</protein>
<accession>A0A0C3BVD1</accession>
<reference evidence="2 3" key="1">
    <citation type="submission" date="2014-04" db="EMBL/GenBank/DDBJ databases">
        <authorList>
            <consortium name="DOE Joint Genome Institute"/>
            <person name="Kuo A."/>
            <person name="Tarkka M."/>
            <person name="Buscot F."/>
            <person name="Kohler A."/>
            <person name="Nagy L.G."/>
            <person name="Floudas D."/>
            <person name="Copeland A."/>
            <person name="Barry K.W."/>
            <person name="Cichocki N."/>
            <person name="Veneault-Fourrey C."/>
            <person name="LaButti K."/>
            <person name="Lindquist E.A."/>
            <person name="Lipzen A."/>
            <person name="Lundell T."/>
            <person name="Morin E."/>
            <person name="Murat C."/>
            <person name="Sun H."/>
            <person name="Tunlid A."/>
            <person name="Henrissat B."/>
            <person name="Grigoriev I.V."/>
            <person name="Hibbett D.S."/>
            <person name="Martin F."/>
            <person name="Nordberg H.P."/>
            <person name="Cantor M.N."/>
            <person name="Hua S.X."/>
        </authorList>
    </citation>
    <scope>NUCLEOTIDE SEQUENCE [LARGE SCALE GENOMIC DNA]</scope>
    <source>
        <strain evidence="2 3">F 1598</strain>
    </source>
</reference>
<dbReference type="Proteomes" id="UP000054166">
    <property type="component" value="Unassembled WGS sequence"/>
</dbReference>
<evidence type="ECO:0000313" key="2">
    <source>
        <dbReference type="EMBL" id="KIM90508.1"/>
    </source>
</evidence>
<dbReference type="EMBL" id="KN832973">
    <property type="protein sequence ID" value="KIM90508.1"/>
    <property type="molecule type" value="Genomic_DNA"/>
</dbReference>
<gene>
    <name evidence="2" type="ORF">PILCRDRAFT_812256</name>
</gene>
<proteinExistence type="predicted"/>
<reference evidence="3" key="2">
    <citation type="submission" date="2015-01" db="EMBL/GenBank/DDBJ databases">
        <title>Evolutionary Origins and Diversification of the Mycorrhizal Mutualists.</title>
        <authorList>
            <consortium name="DOE Joint Genome Institute"/>
            <consortium name="Mycorrhizal Genomics Consortium"/>
            <person name="Kohler A."/>
            <person name="Kuo A."/>
            <person name="Nagy L.G."/>
            <person name="Floudas D."/>
            <person name="Copeland A."/>
            <person name="Barry K.W."/>
            <person name="Cichocki N."/>
            <person name="Veneault-Fourrey C."/>
            <person name="LaButti K."/>
            <person name="Lindquist E.A."/>
            <person name="Lipzen A."/>
            <person name="Lundell T."/>
            <person name="Morin E."/>
            <person name="Murat C."/>
            <person name="Riley R."/>
            <person name="Ohm R."/>
            <person name="Sun H."/>
            <person name="Tunlid A."/>
            <person name="Henrissat B."/>
            <person name="Grigoriev I.V."/>
            <person name="Hibbett D.S."/>
            <person name="Martin F."/>
        </authorList>
    </citation>
    <scope>NUCLEOTIDE SEQUENCE [LARGE SCALE GENOMIC DNA]</scope>
    <source>
        <strain evidence="3">F 1598</strain>
    </source>
</reference>
<keyword evidence="3" id="KW-1185">Reference proteome</keyword>
<dbReference type="Pfam" id="PF24016">
    <property type="entry name" value="DUF7330"/>
    <property type="match status" value="1"/>
</dbReference>
<evidence type="ECO:0000259" key="1">
    <source>
        <dbReference type="Pfam" id="PF24016"/>
    </source>
</evidence>
<dbReference type="InterPro" id="IPR055754">
    <property type="entry name" value="DUF7330"/>
</dbReference>
<dbReference type="OrthoDB" id="2593559at2759"/>
<dbReference type="AlphaFoldDB" id="A0A0C3BVD1"/>